<dbReference type="InterPro" id="IPR036095">
    <property type="entry name" value="PTS_EIIB-like_sf"/>
</dbReference>
<sequence>MQLTPRADKIIRILLRFSPDSPVTIGIISEELGVSDRSVQRELPTVEKWMKHNGFCFVRKRSVGLLIDETPERLKELAALLDEKDTNSSAPADNRPERLTLLCHDLLLAEEPIKSYYFTEKFEISEGTLTADLNQLETWFTKYQLKLVRRPGLGVFIEGTEIARRQALTSFICKQVNEHHSIGNLQDKKFLSDRNFINEIDGEVMAEVNHILGGCQKQLGMQLSDNGYLHLLVYTSLCVQRMQKGRFIKELKQSYAEISIQPEYAVSEYIMKELRQFFHLSISVDETIYMAVFISGQRIWPSGSRDLTDIKNLDVHQITLSIIKKVNEILHINFMRDSRLLTELSGHIQPTIARLRAGIPVENPLLKEFQESYPSVYKACEEGLSLLCPILGIKKVPASEIGFITLYFTMAMERIEKEIKKLSVMIVCPTGIGSSRLLTESLKKEYPDLDIRGITSAFELDNIRLQEEGVDLVISTVKLEIAYPYIHVNPILTRQDKILLDSRIKVIQEQKRQAQEKEIKEPEVPSDSSICRKDVEFLSAIGSEIYELLGNIYINQAPILKNRDEIISYCSSLYADTSDMQAHLYKILKDRDNLADTYIKPFQALLLHGRSTEISTSCFGYVRLEPPIYERGHIIRGAIVSLIPSGPASEVAAPVTSEVIGALLEEPSLLKTLQSLNKENFTKQLEEILLRFYKSTVQTRLHLKTSGAEKV</sequence>
<dbReference type="SUPFAM" id="SSF63520">
    <property type="entry name" value="PTS-regulatory domain, PRD"/>
    <property type="match status" value="2"/>
</dbReference>
<dbReference type="PANTHER" id="PTHR30185">
    <property type="entry name" value="CRYPTIC BETA-GLUCOSIDE BGL OPERON ANTITERMINATOR"/>
    <property type="match status" value="1"/>
</dbReference>
<protein>
    <submittedName>
        <fullName evidence="8">Probable licABCH operon regulator</fullName>
    </submittedName>
</protein>
<feature type="domain" description="PTS EIIB type-2" evidence="6">
    <location>
        <begin position="422"/>
        <end position="512"/>
    </location>
</feature>
<evidence type="ECO:0000259" key="7">
    <source>
        <dbReference type="PROSITE" id="PS51372"/>
    </source>
</evidence>
<keyword evidence="1" id="KW-0808">Transferase</keyword>
<dbReference type="Proteomes" id="UP000095390">
    <property type="component" value="Unassembled WGS sequence"/>
</dbReference>
<keyword evidence="4" id="KW-0010">Activator</keyword>
<dbReference type="Pfam" id="PF05043">
    <property type="entry name" value="Mga"/>
    <property type="match status" value="1"/>
</dbReference>
<dbReference type="GO" id="GO:0009401">
    <property type="term" value="P:phosphoenolpyruvate-dependent sugar phosphotransferase system"/>
    <property type="evidence" value="ECO:0007669"/>
    <property type="project" value="InterPro"/>
</dbReference>
<organism evidence="8 9">
    <name type="scientific">Anaerobutyricum hallii</name>
    <dbReference type="NCBI Taxonomy" id="39488"/>
    <lineage>
        <taxon>Bacteria</taxon>
        <taxon>Bacillati</taxon>
        <taxon>Bacillota</taxon>
        <taxon>Clostridia</taxon>
        <taxon>Lachnospirales</taxon>
        <taxon>Lachnospiraceae</taxon>
        <taxon>Anaerobutyricum</taxon>
    </lineage>
</organism>
<evidence type="ECO:0000313" key="8">
    <source>
        <dbReference type="EMBL" id="CUN19854.1"/>
    </source>
</evidence>
<dbReference type="EMBL" id="CYYC01000054">
    <property type="protein sequence ID" value="CUN19854.1"/>
    <property type="molecule type" value="Genomic_DNA"/>
</dbReference>
<dbReference type="InterPro" id="IPR013011">
    <property type="entry name" value="PTS_EIIB_2"/>
</dbReference>
<dbReference type="PROSITE" id="PS51372">
    <property type="entry name" value="PRD_2"/>
    <property type="match status" value="2"/>
</dbReference>
<gene>
    <name evidence="8" type="primary">licR_3</name>
    <name evidence="8" type="ORF">ERS852578_02825</name>
</gene>
<evidence type="ECO:0000256" key="4">
    <source>
        <dbReference type="ARBA" id="ARBA00023159"/>
    </source>
</evidence>
<evidence type="ECO:0000256" key="5">
    <source>
        <dbReference type="ARBA" id="ARBA00023163"/>
    </source>
</evidence>
<dbReference type="PANTHER" id="PTHR30185:SF18">
    <property type="entry name" value="TRANSCRIPTIONAL REGULATOR MTLR"/>
    <property type="match status" value="1"/>
</dbReference>
<evidence type="ECO:0000259" key="6">
    <source>
        <dbReference type="PROSITE" id="PS51099"/>
    </source>
</evidence>
<dbReference type="RefSeq" id="WP_022170188.1">
    <property type="nucleotide sequence ID" value="NZ_CAUBTG010000086.1"/>
</dbReference>
<dbReference type="OrthoDB" id="3175596at2"/>
<dbReference type="Gene3D" id="1.10.1790.10">
    <property type="entry name" value="PRD domain"/>
    <property type="match status" value="2"/>
</dbReference>
<keyword evidence="3" id="KW-0805">Transcription regulation</keyword>
<dbReference type="Gene3D" id="3.40.50.2300">
    <property type="match status" value="1"/>
</dbReference>
<evidence type="ECO:0000256" key="2">
    <source>
        <dbReference type="ARBA" id="ARBA00022737"/>
    </source>
</evidence>
<dbReference type="InterPro" id="IPR007737">
    <property type="entry name" value="Mga_HTH"/>
</dbReference>
<dbReference type="InterPro" id="IPR011608">
    <property type="entry name" value="PRD"/>
</dbReference>
<dbReference type="PROSITE" id="PS51099">
    <property type="entry name" value="PTS_EIIB_TYPE_2"/>
    <property type="match status" value="1"/>
</dbReference>
<dbReference type="InterPro" id="IPR050661">
    <property type="entry name" value="BglG_antiterminators"/>
</dbReference>
<dbReference type="CDD" id="cd05568">
    <property type="entry name" value="PTS_IIB_bgl_like"/>
    <property type="match status" value="1"/>
</dbReference>
<dbReference type="AlphaFoldDB" id="A0A173UYG7"/>
<keyword evidence="5" id="KW-0804">Transcription</keyword>
<dbReference type="SUPFAM" id="SSF52794">
    <property type="entry name" value="PTS system IIB component-like"/>
    <property type="match status" value="1"/>
</dbReference>
<name>A0A173UYG7_9FIRM</name>
<dbReference type="InterPro" id="IPR036634">
    <property type="entry name" value="PRD_sf"/>
</dbReference>
<evidence type="ECO:0000256" key="1">
    <source>
        <dbReference type="ARBA" id="ARBA00022679"/>
    </source>
</evidence>
<feature type="domain" description="PRD" evidence="7">
    <location>
        <begin position="199"/>
        <end position="304"/>
    </location>
</feature>
<accession>A0A173UYG7</accession>
<feature type="domain" description="PRD" evidence="7">
    <location>
        <begin position="310"/>
        <end position="418"/>
    </location>
</feature>
<keyword evidence="2" id="KW-0677">Repeat</keyword>
<dbReference type="GO" id="GO:0006355">
    <property type="term" value="P:regulation of DNA-templated transcription"/>
    <property type="evidence" value="ECO:0007669"/>
    <property type="project" value="InterPro"/>
</dbReference>
<reference evidence="8 9" key="1">
    <citation type="submission" date="2015-09" db="EMBL/GenBank/DDBJ databases">
        <authorList>
            <consortium name="Pathogen Informatics"/>
        </authorList>
    </citation>
    <scope>NUCLEOTIDE SEQUENCE [LARGE SCALE GENOMIC DNA]</scope>
    <source>
        <strain evidence="8 9">2789STDY5834966</strain>
    </source>
</reference>
<evidence type="ECO:0000313" key="9">
    <source>
        <dbReference type="Proteomes" id="UP000095390"/>
    </source>
</evidence>
<proteinExistence type="predicted"/>
<evidence type="ECO:0000256" key="3">
    <source>
        <dbReference type="ARBA" id="ARBA00023015"/>
    </source>
</evidence>
<dbReference type="GO" id="GO:0008982">
    <property type="term" value="F:protein-N(PI)-phosphohistidine-sugar phosphotransferase activity"/>
    <property type="evidence" value="ECO:0007669"/>
    <property type="project" value="InterPro"/>
</dbReference>
<dbReference type="Pfam" id="PF00874">
    <property type="entry name" value="PRD"/>
    <property type="match status" value="2"/>
</dbReference>